<reference evidence="2 3" key="1">
    <citation type="submission" date="2019-06" db="EMBL/GenBank/DDBJ databases">
        <title>Sequencing the genomes of 1000 actinobacteria strains.</title>
        <authorList>
            <person name="Klenk H.-P."/>
        </authorList>
    </citation>
    <scope>NUCLEOTIDE SEQUENCE [LARGE SCALE GENOMIC DNA]</scope>
    <source>
        <strain evidence="2 3">DSM 105492</strain>
    </source>
</reference>
<proteinExistence type="predicted"/>
<organism evidence="2 3">
    <name type="scientific">Microbacterium kyungheense</name>
    <dbReference type="NCBI Taxonomy" id="1263636"/>
    <lineage>
        <taxon>Bacteria</taxon>
        <taxon>Bacillati</taxon>
        <taxon>Actinomycetota</taxon>
        <taxon>Actinomycetes</taxon>
        <taxon>Micrococcales</taxon>
        <taxon>Microbacteriaceae</taxon>
        <taxon>Microbacterium</taxon>
    </lineage>
</organism>
<name>A0A543EU46_9MICO</name>
<comment type="caution">
    <text evidence="2">The sequence shown here is derived from an EMBL/GenBank/DDBJ whole genome shotgun (WGS) entry which is preliminary data.</text>
</comment>
<sequence length="42" mass="4455">MMYLQCGACGSIVHVPAGQTPEQASSEHIQAHDASELRGWSA</sequence>
<dbReference type="RefSeq" id="WP_281286432.1">
    <property type="nucleotide sequence ID" value="NZ_BAABLH010000002.1"/>
</dbReference>
<dbReference type="AlphaFoldDB" id="A0A543EU46"/>
<gene>
    <name evidence="2" type="ORF">FB391_2564</name>
</gene>
<accession>A0A543EU46</accession>
<keyword evidence="3" id="KW-1185">Reference proteome</keyword>
<dbReference type="EMBL" id="VFPE01000003">
    <property type="protein sequence ID" value="TQM25105.1"/>
    <property type="molecule type" value="Genomic_DNA"/>
</dbReference>
<evidence type="ECO:0000313" key="3">
    <source>
        <dbReference type="Proteomes" id="UP000320235"/>
    </source>
</evidence>
<dbReference type="Proteomes" id="UP000320235">
    <property type="component" value="Unassembled WGS sequence"/>
</dbReference>
<protein>
    <submittedName>
        <fullName evidence="2">Uncharacterized protein</fullName>
    </submittedName>
</protein>
<evidence type="ECO:0000313" key="2">
    <source>
        <dbReference type="EMBL" id="TQM25105.1"/>
    </source>
</evidence>
<feature type="region of interest" description="Disordered" evidence="1">
    <location>
        <begin position="20"/>
        <end position="42"/>
    </location>
</feature>
<evidence type="ECO:0000256" key="1">
    <source>
        <dbReference type="SAM" id="MobiDB-lite"/>
    </source>
</evidence>